<sequence length="692" mass="77070">MDPTAVAAHRHAVLFRLTVPVEDPEWWHAYCCFPVDYFVYSASPAAASPPSLTRLPPCFEGGSVNPELDKPFRPDILDEAGHRCPCHGGGTRLLALLQQVDARDARAPHLHQLLRIAIKCAQAGKELARQPGASCEEIDGIGRGGGCRCGFARNSGHGDGGEFTVADLTCRSPREVELCVLHHRPTTSNGNGIVTMQWRVHKLPTPPDMKINPSLWTTDAIFPLDGCLCWVDYYQGLLLVDVLLANNDSDTDQQQKQLRYIPLPRQALRSRRYYIDADSPDPFRHVSVTDAGIVKLVCIFTKDASSSNFTIITWSFDIRNGNWTKDCGNTVEGVEFFGMLDAARSRMLPRVRPSFPVVTLADPDVVCFMLEEVLEDHCVYCMIEVNMRNKKLQSSAPYMREEEEEGYYPGKPRRKFYGHYFIPSNFLLYLSQDGCTRTANKFVMQGNVSGVQRPPTRISNRSAHGLDLLLDAVCFMLEEVLEDQSDYWMIEVNMRNKKLPYMREEDEEGSYPGKPRKNFYGHYFILVHASLCTTTCSLSITGMATATAENANSLLLLLSLSPMSRVIIKGKKRAPPDGAFQCRTCGRRFATFQALGGHRTSHKRPRVRADGLDLLLGARPGAKGGGAAKDVHRCNTCGTVFPTGQALGGHMRRHRATIFHLPALETMTVGSSEELDGEDDEGHLRSSLIQFI</sequence>
<name>A0A5J9SG18_9POAL</name>
<keyword evidence="1" id="KW-0863">Zinc-finger</keyword>
<evidence type="ECO:0000259" key="2">
    <source>
        <dbReference type="PROSITE" id="PS50157"/>
    </source>
</evidence>
<keyword evidence="1" id="KW-0479">Metal-binding</keyword>
<dbReference type="Gramene" id="TVT97773">
    <property type="protein sequence ID" value="TVT97773"/>
    <property type="gene ID" value="EJB05_56957"/>
</dbReference>
<dbReference type="SMART" id="SM00355">
    <property type="entry name" value="ZnF_C2H2"/>
    <property type="match status" value="2"/>
</dbReference>
<dbReference type="Gene3D" id="3.30.160.60">
    <property type="entry name" value="Classic Zinc Finger"/>
    <property type="match status" value="1"/>
</dbReference>
<evidence type="ECO:0000313" key="3">
    <source>
        <dbReference type="EMBL" id="TVT97773.1"/>
    </source>
</evidence>
<accession>A0A5J9SG18</accession>
<dbReference type="InterPro" id="IPR013087">
    <property type="entry name" value="Znf_C2H2_type"/>
</dbReference>
<dbReference type="GO" id="GO:0008270">
    <property type="term" value="F:zinc ion binding"/>
    <property type="evidence" value="ECO:0007669"/>
    <property type="project" value="UniProtKB-KW"/>
</dbReference>
<proteinExistence type="predicted"/>
<keyword evidence="1" id="KW-0862">Zinc</keyword>
<dbReference type="SUPFAM" id="SSF57667">
    <property type="entry name" value="beta-beta-alpha zinc fingers"/>
    <property type="match status" value="1"/>
</dbReference>
<dbReference type="Pfam" id="PF07762">
    <property type="entry name" value="DUF1618"/>
    <property type="match status" value="1"/>
</dbReference>
<dbReference type="PANTHER" id="PTHR33074:SF79">
    <property type="entry name" value="EXPRESSED PROTEIN"/>
    <property type="match status" value="1"/>
</dbReference>
<comment type="caution">
    <text evidence="3">The sequence shown here is derived from an EMBL/GenBank/DDBJ whole genome shotgun (WGS) entry which is preliminary data.</text>
</comment>
<dbReference type="InterPro" id="IPR011676">
    <property type="entry name" value="DUF1618"/>
</dbReference>
<dbReference type="AlphaFoldDB" id="A0A5J9SG18"/>
<dbReference type="Pfam" id="PF13912">
    <property type="entry name" value="zf-C2H2_6"/>
    <property type="match status" value="2"/>
</dbReference>
<dbReference type="EMBL" id="RWGY01000944">
    <property type="protein sequence ID" value="TVT97773.1"/>
    <property type="molecule type" value="Genomic_DNA"/>
</dbReference>
<gene>
    <name evidence="3" type="ORF">EJB05_56957</name>
</gene>
<dbReference type="PANTHER" id="PTHR33074">
    <property type="entry name" value="EXPRESSED PROTEIN-RELATED"/>
    <property type="match status" value="1"/>
</dbReference>
<protein>
    <recommendedName>
        <fullName evidence="2">C2H2-type domain-containing protein</fullName>
    </recommendedName>
</protein>
<dbReference type="Proteomes" id="UP000324897">
    <property type="component" value="Unassembled WGS sequence"/>
</dbReference>
<dbReference type="PROSITE" id="PS50157">
    <property type="entry name" value="ZINC_FINGER_C2H2_2"/>
    <property type="match status" value="2"/>
</dbReference>
<dbReference type="OrthoDB" id="692586at2759"/>
<feature type="domain" description="C2H2-type" evidence="2">
    <location>
        <begin position="632"/>
        <end position="654"/>
    </location>
</feature>
<feature type="non-terminal residue" evidence="3">
    <location>
        <position position="1"/>
    </location>
</feature>
<evidence type="ECO:0000313" key="4">
    <source>
        <dbReference type="Proteomes" id="UP000324897"/>
    </source>
</evidence>
<keyword evidence="4" id="KW-1185">Reference proteome</keyword>
<feature type="domain" description="C2H2-type" evidence="2">
    <location>
        <begin position="580"/>
        <end position="607"/>
    </location>
</feature>
<evidence type="ECO:0000256" key="1">
    <source>
        <dbReference type="PROSITE-ProRule" id="PRU00042"/>
    </source>
</evidence>
<dbReference type="PROSITE" id="PS00028">
    <property type="entry name" value="ZINC_FINGER_C2H2_1"/>
    <property type="match status" value="2"/>
</dbReference>
<organism evidence="3 4">
    <name type="scientific">Eragrostis curvula</name>
    <name type="common">weeping love grass</name>
    <dbReference type="NCBI Taxonomy" id="38414"/>
    <lineage>
        <taxon>Eukaryota</taxon>
        <taxon>Viridiplantae</taxon>
        <taxon>Streptophyta</taxon>
        <taxon>Embryophyta</taxon>
        <taxon>Tracheophyta</taxon>
        <taxon>Spermatophyta</taxon>
        <taxon>Magnoliopsida</taxon>
        <taxon>Liliopsida</taxon>
        <taxon>Poales</taxon>
        <taxon>Poaceae</taxon>
        <taxon>PACMAD clade</taxon>
        <taxon>Chloridoideae</taxon>
        <taxon>Eragrostideae</taxon>
        <taxon>Eragrostidinae</taxon>
        <taxon>Eragrostis</taxon>
    </lineage>
</organism>
<dbReference type="InterPro" id="IPR036236">
    <property type="entry name" value="Znf_C2H2_sf"/>
</dbReference>
<reference evidence="3 4" key="1">
    <citation type="journal article" date="2019" name="Sci. Rep.">
        <title>A high-quality genome of Eragrostis curvula grass provides insights into Poaceae evolution and supports new strategies to enhance forage quality.</title>
        <authorList>
            <person name="Carballo J."/>
            <person name="Santos B.A.C.M."/>
            <person name="Zappacosta D."/>
            <person name="Garbus I."/>
            <person name="Selva J.P."/>
            <person name="Gallo C.A."/>
            <person name="Diaz A."/>
            <person name="Albertini E."/>
            <person name="Caccamo M."/>
            <person name="Echenique V."/>
        </authorList>
    </citation>
    <scope>NUCLEOTIDE SEQUENCE [LARGE SCALE GENOMIC DNA]</scope>
    <source>
        <strain evidence="4">cv. Victoria</strain>
        <tissue evidence="3">Leaf</tissue>
    </source>
</reference>